<dbReference type="PATRIC" id="fig|82380.11.peg.2871"/>
<dbReference type="GO" id="GO:0003774">
    <property type="term" value="F:cytoskeletal motor activity"/>
    <property type="evidence" value="ECO:0007669"/>
    <property type="project" value="InterPro"/>
</dbReference>
<evidence type="ECO:0000256" key="2">
    <source>
        <dbReference type="ARBA" id="ARBA00009226"/>
    </source>
</evidence>
<comment type="caution">
    <text evidence="8">The sequence shown here is derived from an EMBL/GenBank/DDBJ whole genome shotgun (WGS) entry which is preliminary data.</text>
</comment>
<evidence type="ECO:0000256" key="5">
    <source>
        <dbReference type="ARBA" id="ARBA00022779"/>
    </source>
</evidence>
<dbReference type="RefSeq" id="WP_045280145.1">
    <property type="nucleotide sequence ID" value="NZ_CAKKLT010000011.1"/>
</dbReference>
<evidence type="ECO:0000256" key="6">
    <source>
        <dbReference type="ARBA" id="ARBA00023136"/>
    </source>
</evidence>
<evidence type="ECO:0000259" key="7">
    <source>
        <dbReference type="Pfam" id="PF01052"/>
    </source>
</evidence>
<evidence type="ECO:0000256" key="4">
    <source>
        <dbReference type="ARBA" id="ARBA00022500"/>
    </source>
</evidence>
<dbReference type="OrthoDB" id="9773459at2"/>
<accession>A0A0F0L660</accession>
<sequence>MSTFHETAIAAAIAGKLPFGYPVIPTSSTDPGATGEAVAVTFIGTPGARIAIQVVDPSHLEDGSGGAALVDRLHPVFEAAAIVLGTGSLGDGELVGAAEVFTASGTQVFDLVDASGTIAARASVRIDGDRAAAASTGPQRLSRIAGVEMELVVEIGRTRMPVRDVLSLEPGHVVELDRAAGSPADIKLNGRLIGHGTVVVADGDFAIRVERILDGAESV</sequence>
<dbReference type="Pfam" id="PF01052">
    <property type="entry name" value="FliMN_C"/>
    <property type="match status" value="1"/>
</dbReference>
<dbReference type="GO" id="GO:0005886">
    <property type="term" value="C:plasma membrane"/>
    <property type="evidence" value="ECO:0007669"/>
    <property type="project" value="UniProtKB-SubCell"/>
</dbReference>
<dbReference type="GO" id="GO:0071973">
    <property type="term" value="P:bacterial-type flagellum-dependent cell motility"/>
    <property type="evidence" value="ECO:0007669"/>
    <property type="project" value="InterPro"/>
</dbReference>
<comment type="subcellular location">
    <subcellularLocation>
        <location evidence="1">Cell membrane</location>
        <topology evidence="1">Peripheral membrane protein</topology>
        <orientation evidence="1">Cytoplasmic side</orientation>
    </subcellularLocation>
</comment>
<dbReference type="PRINTS" id="PR00956">
    <property type="entry name" value="FLGMOTORFLIN"/>
</dbReference>
<dbReference type="GO" id="GO:0009425">
    <property type="term" value="C:bacterial-type flagellum basal body"/>
    <property type="evidence" value="ECO:0007669"/>
    <property type="project" value="InterPro"/>
</dbReference>
<protein>
    <submittedName>
        <fullName evidence="8">Flagellar motor switch protein FliN</fullName>
    </submittedName>
</protein>
<dbReference type="PANTHER" id="PTHR43484:SF1">
    <property type="entry name" value="FLAGELLAR MOTOR SWITCH PROTEIN FLIN"/>
    <property type="match status" value="1"/>
</dbReference>
<dbReference type="InterPro" id="IPR051469">
    <property type="entry name" value="FliN/MopA/SpaO"/>
</dbReference>
<reference evidence="8 9" key="1">
    <citation type="submission" date="2015-02" db="EMBL/GenBank/DDBJ databases">
        <title>Draft genome sequences of ten Microbacterium spp. with emphasis on heavy metal contaminated environments.</title>
        <authorList>
            <person name="Corretto E."/>
        </authorList>
    </citation>
    <scope>NUCLEOTIDE SEQUENCE [LARGE SCALE GENOMIC DNA]</scope>
    <source>
        <strain evidence="8 9">BEL4b</strain>
    </source>
</reference>
<evidence type="ECO:0000313" key="8">
    <source>
        <dbReference type="EMBL" id="KJL27780.1"/>
    </source>
</evidence>
<dbReference type="InterPro" id="IPR001543">
    <property type="entry name" value="FliN-like_C"/>
</dbReference>
<keyword evidence="3" id="KW-1003">Cell membrane</keyword>
<dbReference type="SUPFAM" id="SSF101801">
    <property type="entry name" value="Surface presentation of antigens (SPOA)"/>
    <property type="match status" value="1"/>
</dbReference>
<proteinExistence type="inferred from homology"/>
<dbReference type="EMBL" id="JYIW01000026">
    <property type="protein sequence ID" value="KJL27780.1"/>
    <property type="molecule type" value="Genomic_DNA"/>
</dbReference>
<evidence type="ECO:0000313" key="9">
    <source>
        <dbReference type="Proteomes" id="UP000033640"/>
    </source>
</evidence>
<feature type="domain" description="Flagellar motor switch protein FliN-like C-terminal" evidence="7">
    <location>
        <begin position="143"/>
        <end position="213"/>
    </location>
</feature>
<dbReference type="InterPro" id="IPR036429">
    <property type="entry name" value="SpoA-like_sf"/>
</dbReference>
<keyword evidence="8" id="KW-0969">Cilium</keyword>
<name>A0A0F0L660_9MICO</name>
<dbReference type="InterPro" id="IPR001172">
    <property type="entry name" value="FliN_T3SS_HrcQb"/>
</dbReference>
<dbReference type="GO" id="GO:0006935">
    <property type="term" value="P:chemotaxis"/>
    <property type="evidence" value="ECO:0007669"/>
    <property type="project" value="UniProtKB-KW"/>
</dbReference>
<organism evidence="8 9">
    <name type="scientific">Microbacterium oxydans</name>
    <dbReference type="NCBI Taxonomy" id="82380"/>
    <lineage>
        <taxon>Bacteria</taxon>
        <taxon>Bacillati</taxon>
        <taxon>Actinomycetota</taxon>
        <taxon>Actinomycetes</taxon>
        <taxon>Micrococcales</taxon>
        <taxon>Microbacteriaceae</taxon>
        <taxon>Microbacterium</taxon>
    </lineage>
</organism>
<dbReference type="Proteomes" id="UP000033640">
    <property type="component" value="Unassembled WGS sequence"/>
</dbReference>
<dbReference type="Gene3D" id="2.30.330.10">
    <property type="entry name" value="SpoA-like"/>
    <property type="match status" value="1"/>
</dbReference>
<dbReference type="PANTHER" id="PTHR43484">
    <property type="match status" value="1"/>
</dbReference>
<evidence type="ECO:0000256" key="3">
    <source>
        <dbReference type="ARBA" id="ARBA00022475"/>
    </source>
</evidence>
<gene>
    <name evidence="8" type="primary">fliN</name>
    <name evidence="8" type="ORF">RS83_02834</name>
</gene>
<keyword evidence="8" id="KW-0282">Flagellum</keyword>
<evidence type="ECO:0000256" key="1">
    <source>
        <dbReference type="ARBA" id="ARBA00004413"/>
    </source>
</evidence>
<keyword evidence="4" id="KW-0145">Chemotaxis</keyword>
<dbReference type="AlphaFoldDB" id="A0A0F0L660"/>
<comment type="similarity">
    <text evidence="2">Belongs to the FliN/MopA/SpaO family.</text>
</comment>
<keyword evidence="5" id="KW-0283">Flagellar rotation</keyword>
<keyword evidence="8" id="KW-0966">Cell projection</keyword>
<keyword evidence="6" id="KW-0472">Membrane</keyword>